<reference evidence="1" key="1">
    <citation type="submission" date="2020-05" db="UniProtKB">
        <authorList>
            <consortium name="EnsemblMetazoa"/>
        </authorList>
    </citation>
    <scope>IDENTIFICATION</scope>
    <source>
        <strain evidence="1">SANGQUA</strain>
    </source>
</reference>
<dbReference type="AlphaFoldDB" id="A0A182XSX6"/>
<evidence type="ECO:0000313" key="1">
    <source>
        <dbReference type="EnsemblMetazoa" id="AQUA014930-PA"/>
    </source>
</evidence>
<keyword evidence="2" id="KW-1185">Reference proteome</keyword>
<accession>A0A182XSX6</accession>
<dbReference type="EnsemblMetazoa" id="AQUA014930-RA">
    <property type="protein sequence ID" value="AQUA014930-PA"/>
    <property type="gene ID" value="AQUA014930"/>
</dbReference>
<organism evidence="1 2">
    <name type="scientific">Anopheles quadriannulatus</name>
    <name type="common">Mosquito</name>
    <dbReference type="NCBI Taxonomy" id="34691"/>
    <lineage>
        <taxon>Eukaryota</taxon>
        <taxon>Metazoa</taxon>
        <taxon>Ecdysozoa</taxon>
        <taxon>Arthropoda</taxon>
        <taxon>Hexapoda</taxon>
        <taxon>Insecta</taxon>
        <taxon>Pterygota</taxon>
        <taxon>Neoptera</taxon>
        <taxon>Endopterygota</taxon>
        <taxon>Diptera</taxon>
        <taxon>Nematocera</taxon>
        <taxon>Culicoidea</taxon>
        <taxon>Culicidae</taxon>
        <taxon>Anophelinae</taxon>
        <taxon>Anopheles</taxon>
    </lineage>
</organism>
<dbReference type="Proteomes" id="UP000076407">
    <property type="component" value="Unassembled WGS sequence"/>
</dbReference>
<evidence type="ECO:0000313" key="2">
    <source>
        <dbReference type="Proteomes" id="UP000076407"/>
    </source>
</evidence>
<sequence>MPNVPCMCVCVCESETV</sequence>
<dbReference type="VEuPathDB" id="VectorBase:AQUA014930"/>
<proteinExistence type="predicted"/>
<name>A0A182XSX6_ANOQN</name>
<protein>
    <submittedName>
        <fullName evidence="1">Uncharacterized protein</fullName>
    </submittedName>
</protein>